<sequence>MSRRVRFRKLRSLDPDRGPDPEQQIRSDPYHIRITDKMNRSTFLTTSDLDPDLKKVLHSIRTNKTTIVEFRSGQSLLKFPTFPVVSHKKRSMLTVRKISCLFICCMPKSTWPARQKNNSRYNRCEAPENCEIMTL</sequence>
<dbReference type="AlphaFoldDB" id="A0A915K4N6"/>
<keyword evidence="2" id="KW-1185">Reference proteome</keyword>
<accession>A0A915K4N6</accession>
<feature type="region of interest" description="Disordered" evidence="1">
    <location>
        <begin position="1"/>
        <end position="25"/>
    </location>
</feature>
<feature type="compositionally biased region" description="Basic residues" evidence="1">
    <location>
        <begin position="1"/>
        <end position="10"/>
    </location>
</feature>
<organism evidence="2 3">
    <name type="scientific">Romanomermis culicivorax</name>
    <name type="common">Nematode worm</name>
    <dbReference type="NCBI Taxonomy" id="13658"/>
    <lineage>
        <taxon>Eukaryota</taxon>
        <taxon>Metazoa</taxon>
        <taxon>Ecdysozoa</taxon>
        <taxon>Nematoda</taxon>
        <taxon>Enoplea</taxon>
        <taxon>Dorylaimia</taxon>
        <taxon>Mermithida</taxon>
        <taxon>Mermithoidea</taxon>
        <taxon>Mermithidae</taxon>
        <taxon>Romanomermis</taxon>
    </lineage>
</organism>
<name>A0A915K4N6_ROMCU</name>
<reference evidence="3" key="1">
    <citation type="submission" date="2022-11" db="UniProtKB">
        <authorList>
            <consortium name="WormBaseParasite"/>
        </authorList>
    </citation>
    <scope>IDENTIFICATION</scope>
</reference>
<dbReference type="WBParaSite" id="nRc.2.0.1.t33164-RA">
    <property type="protein sequence ID" value="nRc.2.0.1.t33164-RA"/>
    <property type="gene ID" value="nRc.2.0.1.g33164"/>
</dbReference>
<feature type="compositionally biased region" description="Basic and acidic residues" evidence="1">
    <location>
        <begin position="11"/>
        <end position="25"/>
    </location>
</feature>
<evidence type="ECO:0000313" key="3">
    <source>
        <dbReference type="WBParaSite" id="nRc.2.0.1.t33164-RA"/>
    </source>
</evidence>
<evidence type="ECO:0000313" key="2">
    <source>
        <dbReference type="Proteomes" id="UP000887565"/>
    </source>
</evidence>
<proteinExistence type="predicted"/>
<protein>
    <submittedName>
        <fullName evidence="3">Uncharacterized protein</fullName>
    </submittedName>
</protein>
<dbReference type="Proteomes" id="UP000887565">
    <property type="component" value="Unplaced"/>
</dbReference>
<evidence type="ECO:0000256" key="1">
    <source>
        <dbReference type="SAM" id="MobiDB-lite"/>
    </source>
</evidence>